<evidence type="ECO:0000256" key="2">
    <source>
        <dbReference type="ARBA" id="ARBA00022741"/>
    </source>
</evidence>
<protein>
    <recommendedName>
        <fullName evidence="4">Disease resistance N-terminal domain-containing protein</fullName>
    </recommendedName>
</protein>
<feature type="domain" description="Disease resistance N-terminal" evidence="4">
    <location>
        <begin position="242"/>
        <end position="319"/>
    </location>
</feature>
<keyword evidence="3" id="KW-0611">Plant defense</keyword>
<accession>A0ABR0WUK2</accession>
<dbReference type="InterPro" id="IPR032675">
    <property type="entry name" value="LRR_dom_sf"/>
</dbReference>
<proteinExistence type="predicted"/>
<dbReference type="Pfam" id="PF18052">
    <property type="entry name" value="Rx_N"/>
    <property type="match status" value="1"/>
</dbReference>
<dbReference type="EMBL" id="JABTTQ020000008">
    <property type="protein sequence ID" value="KAK6150804.1"/>
    <property type="molecule type" value="Genomic_DNA"/>
</dbReference>
<sequence>MENTASSSMETRLKILQQIITWKFKPDLIYHEVKVAWTEAHLSALLDYVLKLEGITRSKFSAYNSEILERFEPQNSEKLPEMIVCFMKDLGILFEVPKLIQFSSDNENNLNKNEILAAFMDFLLQLLYHRIASMIPFEDCIDCLEKELHFLVTVLGDTPLINVGAHLLTEFEAVANDAGSLVYSLVFLSDHLIIDNELDALLKRIHHLKLSISKFLYLLPFITNVDINTPNTSVSVDSLFILDSLLYDLDDLVNQEGCPIVDVKDQIKILRQELMLSQSLLKGIRVPPHSDIQELNQTVMRIREAAYEAEYLVNSFLARYAPAWYLTTRLTHVINKIKHIETLLQEIKQNYDIGDLKVSEDVSSPQIPLQAKKNFDLEILYNYSIYQKNHRLLSPQYSPTPFFGNHVRSFRGNCLGSEFYLGSMKLLRVLDYEHTFGSARLIGTEFLVNLRYLVINELPTSIGSLVNLEYLRVDNDKYVHISLLLKMKKLRYLEVTRLSLFKNDGDSSETNNLEVVSRIVIEYLKDEETLKCSPHLRKLKCECDPLFFLENECDPLCIQKKGVYGYRYPDLRFLTKLESLNMTALHGGKIMEINFPSNIKKLTLDWFSPAMGKDVEYWEIAKP</sequence>
<dbReference type="InterPro" id="IPR041118">
    <property type="entry name" value="Rx_N"/>
</dbReference>
<keyword evidence="2" id="KW-0547">Nucleotide-binding</keyword>
<dbReference type="SUPFAM" id="SSF52058">
    <property type="entry name" value="L domain-like"/>
    <property type="match status" value="1"/>
</dbReference>
<organism evidence="5 6">
    <name type="scientific">Rehmannia glutinosa</name>
    <name type="common">Chinese foxglove</name>
    <dbReference type="NCBI Taxonomy" id="99300"/>
    <lineage>
        <taxon>Eukaryota</taxon>
        <taxon>Viridiplantae</taxon>
        <taxon>Streptophyta</taxon>
        <taxon>Embryophyta</taxon>
        <taxon>Tracheophyta</taxon>
        <taxon>Spermatophyta</taxon>
        <taxon>Magnoliopsida</taxon>
        <taxon>eudicotyledons</taxon>
        <taxon>Gunneridae</taxon>
        <taxon>Pentapetalae</taxon>
        <taxon>asterids</taxon>
        <taxon>lamiids</taxon>
        <taxon>Lamiales</taxon>
        <taxon>Orobanchaceae</taxon>
        <taxon>Rehmannieae</taxon>
        <taxon>Rehmannia</taxon>
    </lineage>
</organism>
<gene>
    <name evidence="5" type="ORF">DH2020_015736</name>
</gene>
<dbReference type="InterPro" id="IPR044974">
    <property type="entry name" value="Disease_R_plants"/>
</dbReference>
<evidence type="ECO:0000256" key="1">
    <source>
        <dbReference type="ARBA" id="ARBA00022737"/>
    </source>
</evidence>
<comment type="caution">
    <text evidence="5">The sequence shown here is derived from an EMBL/GenBank/DDBJ whole genome shotgun (WGS) entry which is preliminary data.</text>
</comment>
<name>A0ABR0WUK2_REHGL</name>
<dbReference type="PANTHER" id="PTHR23155">
    <property type="entry name" value="DISEASE RESISTANCE PROTEIN RP"/>
    <property type="match status" value="1"/>
</dbReference>
<keyword evidence="6" id="KW-1185">Reference proteome</keyword>
<dbReference type="Proteomes" id="UP001318860">
    <property type="component" value="Unassembled WGS sequence"/>
</dbReference>
<evidence type="ECO:0000256" key="3">
    <source>
        <dbReference type="ARBA" id="ARBA00022821"/>
    </source>
</evidence>
<dbReference type="Gene3D" id="3.80.10.10">
    <property type="entry name" value="Ribonuclease Inhibitor"/>
    <property type="match status" value="1"/>
</dbReference>
<evidence type="ECO:0000313" key="6">
    <source>
        <dbReference type="Proteomes" id="UP001318860"/>
    </source>
</evidence>
<dbReference type="Gene3D" id="1.20.5.4130">
    <property type="match status" value="1"/>
</dbReference>
<evidence type="ECO:0000313" key="5">
    <source>
        <dbReference type="EMBL" id="KAK6150804.1"/>
    </source>
</evidence>
<evidence type="ECO:0000259" key="4">
    <source>
        <dbReference type="Pfam" id="PF18052"/>
    </source>
</evidence>
<reference evidence="5 6" key="1">
    <citation type="journal article" date="2021" name="Comput. Struct. Biotechnol. J.">
        <title>De novo genome assembly of the potent medicinal plant Rehmannia glutinosa using nanopore technology.</title>
        <authorList>
            <person name="Ma L."/>
            <person name="Dong C."/>
            <person name="Song C."/>
            <person name="Wang X."/>
            <person name="Zheng X."/>
            <person name="Niu Y."/>
            <person name="Chen S."/>
            <person name="Feng W."/>
        </authorList>
    </citation>
    <scope>NUCLEOTIDE SEQUENCE [LARGE SCALE GENOMIC DNA]</scope>
    <source>
        <strain evidence="5">DH-2019</strain>
    </source>
</reference>
<dbReference type="PANTHER" id="PTHR23155:SF1228">
    <property type="entry name" value="NB-ARC DOMAIN CONTAINING PROTEIN, EXPRESSED"/>
    <property type="match status" value="1"/>
</dbReference>
<keyword evidence="1" id="KW-0677">Repeat</keyword>